<organism evidence="1">
    <name type="scientific">Cladocopium goreaui</name>
    <dbReference type="NCBI Taxonomy" id="2562237"/>
    <lineage>
        <taxon>Eukaryota</taxon>
        <taxon>Sar</taxon>
        <taxon>Alveolata</taxon>
        <taxon>Dinophyceae</taxon>
        <taxon>Suessiales</taxon>
        <taxon>Symbiodiniaceae</taxon>
        <taxon>Cladocopium</taxon>
    </lineage>
</organism>
<proteinExistence type="predicted"/>
<sequence length="107" mass="12313">MEFHELTNMLGDLLYGIIAPCWHWLNLAPYRISGSMPMRKDEIPGFIIAQSGYLVPVEFSNIIMPLSSWKVMLSTAWRFEVLPAGVDFVLEPWVQLAVLWDDGRFIL</sequence>
<evidence type="ECO:0000313" key="1">
    <source>
        <dbReference type="EMBL" id="CAI3984940.1"/>
    </source>
</evidence>
<evidence type="ECO:0000313" key="2">
    <source>
        <dbReference type="EMBL" id="CAL4772252.1"/>
    </source>
</evidence>
<keyword evidence="3" id="KW-1185">Reference proteome</keyword>
<comment type="caution">
    <text evidence="1">The sequence shown here is derived from an EMBL/GenBank/DDBJ whole genome shotgun (WGS) entry which is preliminary data.</text>
</comment>
<accession>A0A9P1C5L7</accession>
<reference evidence="1" key="1">
    <citation type="submission" date="2022-10" db="EMBL/GenBank/DDBJ databases">
        <authorList>
            <person name="Chen Y."/>
            <person name="Dougan E. K."/>
            <person name="Chan C."/>
            <person name="Rhodes N."/>
            <person name="Thang M."/>
        </authorList>
    </citation>
    <scope>NUCLEOTIDE SEQUENCE</scope>
</reference>
<dbReference type="EMBL" id="CAMXCT010000936">
    <property type="protein sequence ID" value="CAI3984940.1"/>
    <property type="molecule type" value="Genomic_DNA"/>
</dbReference>
<evidence type="ECO:0000313" key="3">
    <source>
        <dbReference type="Proteomes" id="UP001152797"/>
    </source>
</evidence>
<protein>
    <submittedName>
        <fullName evidence="1">Uncharacterized protein</fullName>
    </submittedName>
</protein>
<dbReference type="Proteomes" id="UP001152797">
    <property type="component" value="Unassembled WGS sequence"/>
</dbReference>
<dbReference type="EMBL" id="CAMXCT020000936">
    <property type="protein sequence ID" value="CAL1138315.1"/>
    <property type="molecule type" value="Genomic_DNA"/>
</dbReference>
<name>A0A9P1C5L7_9DINO</name>
<dbReference type="EMBL" id="CAMXCT030000936">
    <property type="protein sequence ID" value="CAL4772252.1"/>
    <property type="molecule type" value="Genomic_DNA"/>
</dbReference>
<dbReference type="AlphaFoldDB" id="A0A9P1C5L7"/>
<gene>
    <name evidence="1" type="ORF">C1SCF055_LOCUS12433</name>
</gene>
<reference evidence="2 3" key="2">
    <citation type="submission" date="2024-05" db="EMBL/GenBank/DDBJ databases">
        <authorList>
            <person name="Chen Y."/>
            <person name="Shah S."/>
            <person name="Dougan E. K."/>
            <person name="Thang M."/>
            <person name="Chan C."/>
        </authorList>
    </citation>
    <scope>NUCLEOTIDE SEQUENCE [LARGE SCALE GENOMIC DNA]</scope>
</reference>